<evidence type="ECO:0000256" key="6">
    <source>
        <dbReference type="PROSITE-ProRule" id="PRU00703"/>
    </source>
</evidence>
<keyword evidence="6" id="KW-0129">CBS domain</keyword>
<dbReference type="STRING" id="1121266.SAMN02745883_01859"/>
<dbReference type="Pfam" id="PF00571">
    <property type="entry name" value="CBS"/>
    <property type="match status" value="2"/>
</dbReference>
<dbReference type="PROSITE" id="PS51371">
    <property type="entry name" value="CBS"/>
    <property type="match status" value="2"/>
</dbReference>
<dbReference type="Proteomes" id="UP000184082">
    <property type="component" value="Unassembled WGS sequence"/>
</dbReference>
<dbReference type="Gene3D" id="3.40.50.300">
    <property type="entry name" value="P-loop containing nucleotide triphosphate hydrolases"/>
    <property type="match status" value="1"/>
</dbReference>
<dbReference type="PROSITE" id="PS00675">
    <property type="entry name" value="SIGMA54_INTERACT_1"/>
    <property type="match status" value="1"/>
</dbReference>
<evidence type="ECO:0000259" key="10">
    <source>
        <dbReference type="PROSITE" id="PS51371"/>
    </source>
</evidence>
<organism evidence="11 12">
    <name type="scientific">Caminicella sporogenes DSM 14501</name>
    <dbReference type="NCBI Taxonomy" id="1121266"/>
    <lineage>
        <taxon>Bacteria</taxon>
        <taxon>Bacillati</taxon>
        <taxon>Bacillota</taxon>
        <taxon>Clostridia</taxon>
        <taxon>Peptostreptococcales</taxon>
        <taxon>Caminicellaceae</taxon>
        <taxon>Caminicella</taxon>
    </lineage>
</organism>
<feature type="domain" description="PAS" evidence="9">
    <location>
        <begin position="137"/>
        <end position="185"/>
    </location>
</feature>
<keyword evidence="5" id="KW-0804">Transcription</keyword>
<dbReference type="EMBL" id="FRAJ01000015">
    <property type="protein sequence ID" value="SHK35110.1"/>
    <property type="molecule type" value="Genomic_DNA"/>
</dbReference>
<dbReference type="InterPro" id="IPR013767">
    <property type="entry name" value="PAS_fold"/>
</dbReference>
<dbReference type="SMART" id="SM00091">
    <property type="entry name" value="PAS"/>
    <property type="match status" value="1"/>
</dbReference>
<dbReference type="InterPro" id="IPR000014">
    <property type="entry name" value="PAS"/>
</dbReference>
<dbReference type="Pfam" id="PF00989">
    <property type="entry name" value="PAS"/>
    <property type="match status" value="1"/>
</dbReference>
<dbReference type="InterPro" id="IPR025944">
    <property type="entry name" value="Sigma_54_int_dom_CS"/>
</dbReference>
<dbReference type="SUPFAM" id="SSF52540">
    <property type="entry name" value="P-loop containing nucleoside triphosphate hydrolases"/>
    <property type="match status" value="1"/>
</dbReference>
<sequence length="583" mass="66642">MFFMSNQTLAKDVMSKNFISLDEKCSLKSAVKKMLQKNLTEIFVLNNKGKLAGILTLTDISKIGDDIFNVESNIEQFMVRNVITINKNECLLNCRDIMVEKGIGRLPVVENDKLIGVIRVEEIRDFFYMKMEQFGIKLSHIINNIHEAVCAIDKKGIVVLWNKKAEELYNVKMEKILGKNIKEVFPNAIMVKVLDTRKPIRNRYHSPCENAHIIISVFPVFINNEFIGVVSTDRDVTEVKELSHQLEKATRELKFLKSEVKKFSSDNFGNIIGRSKKLLKSIEIARQVAKTDATILITGESGTGKEVFARAIHDYSNRKGLFVPVNCSAIPAELFESELFGYEEGAFTGAKRKGKIGIFELANNGTIFLDEIGDMPMYMQAKLLRVLQEREIRKVGGEKSISVNVRVISATNKDLKKMVEEGKFRDDLYYRLNVVEIKLPPLRERENDIVLLTHNFLKELSEKNNISPPKIEKEVIDILQKYEWPGNIRELKNTIENLIVLCKDGVITKELIPNYIIDKVKKLKKEEKYPLDLNEAIKQVEVYTIKRALKLAKGKKAKAAKLLNIPRSTLYYKMDVYGISADK</sequence>
<dbReference type="PROSITE" id="PS00688">
    <property type="entry name" value="SIGMA54_INTERACT_3"/>
    <property type="match status" value="1"/>
</dbReference>
<dbReference type="CDD" id="cd00009">
    <property type="entry name" value="AAA"/>
    <property type="match status" value="1"/>
</dbReference>
<dbReference type="SUPFAM" id="SSF46689">
    <property type="entry name" value="Homeodomain-like"/>
    <property type="match status" value="1"/>
</dbReference>
<dbReference type="GO" id="GO:0043565">
    <property type="term" value="F:sequence-specific DNA binding"/>
    <property type="evidence" value="ECO:0007669"/>
    <property type="project" value="InterPro"/>
</dbReference>
<dbReference type="InterPro" id="IPR003593">
    <property type="entry name" value="AAA+_ATPase"/>
</dbReference>
<evidence type="ECO:0000313" key="11">
    <source>
        <dbReference type="EMBL" id="SHK35110.1"/>
    </source>
</evidence>
<evidence type="ECO:0000256" key="7">
    <source>
        <dbReference type="SAM" id="Coils"/>
    </source>
</evidence>
<keyword evidence="4" id="KW-0238">DNA-binding</keyword>
<keyword evidence="12" id="KW-1185">Reference proteome</keyword>
<dbReference type="SUPFAM" id="SSF54631">
    <property type="entry name" value="CBS-domain pair"/>
    <property type="match status" value="1"/>
</dbReference>
<evidence type="ECO:0000256" key="4">
    <source>
        <dbReference type="ARBA" id="ARBA00023125"/>
    </source>
</evidence>
<dbReference type="SMART" id="SM00116">
    <property type="entry name" value="CBS"/>
    <property type="match status" value="2"/>
</dbReference>
<dbReference type="InterPro" id="IPR025662">
    <property type="entry name" value="Sigma_54_int_dom_ATP-bd_1"/>
</dbReference>
<dbReference type="InterPro" id="IPR025943">
    <property type="entry name" value="Sigma_54_int_dom_ATP-bd_2"/>
</dbReference>
<evidence type="ECO:0000256" key="3">
    <source>
        <dbReference type="ARBA" id="ARBA00023015"/>
    </source>
</evidence>
<feature type="domain" description="Sigma-54 factor interaction" evidence="8">
    <location>
        <begin position="271"/>
        <end position="500"/>
    </location>
</feature>
<dbReference type="PROSITE" id="PS00676">
    <property type="entry name" value="SIGMA54_INTERACT_2"/>
    <property type="match status" value="1"/>
</dbReference>
<name>A0A1M6RRR9_9FIRM</name>
<evidence type="ECO:0000313" key="12">
    <source>
        <dbReference type="Proteomes" id="UP000184082"/>
    </source>
</evidence>
<keyword evidence="7" id="KW-0175">Coiled coil</keyword>
<protein>
    <submittedName>
        <fullName evidence="11">PAS domain S-box-containing protein</fullName>
    </submittedName>
</protein>
<accession>A0A1M6RRR9</accession>
<proteinExistence type="predicted"/>
<evidence type="ECO:0000259" key="9">
    <source>
        <dbReference type="PROSITE" id="PS50112"/>
    </source>
</evidence>
<evidence type="ECO:0000256" key="5">
    <source>
        <dbReference type="ARBA" id="ARBA00023163"/>
    </source>
</evidence>
<dbReference type="Pfam" id="PF02954">
    <property type="entry name" value="HTH_8"/>
    <property type="match status" value="1"/>
</dbReference>
<dbReference type="CDD" id="cd02205">
    <property type="entry name" value="CBS_pair_SF"/>
    <property type="match status" value="1"/>
</dbReference>
<dbReference type="Pfam" id="PF00158">
    <property type="entry name" value="Sigma54_activat"/>
    <property type="match status" value="1"/>
</dbReference>
<dbReference type="InterPro" id="IPR058031">
    <property type="entry name" value="AAA_lid_NorR"/>
</dbReference>
<dbReference type="NCBIfam" id="TIGR00229">
    <property type="entry name" value="sensory_box"/>
    <property type="match status" value="1"/>
</dbReference>
<dbReference type="GO" id="GO:0006355">
    <property type="term" value="P:regulation of DNA-templated transcription"/>
    <property type="evidence" value="ECO:0007669"/>
    <property type="project" value="InterPro"/>
</dbReference>
<evidence type="ECO:0000256" key="1">
    <source>
        <dbReference type="ARBA" id="ARBA00022741"/>
    </source>
</evidence>
<dbReference type="PANTHER" id="PTHR32071">
    <property type="entry name" value="TRANSCRIPTIONAL REGULATORY PROTEIN"/>
    <property type="match status" value="1"/>
</dbReference>
<keyword evidence="1" id="KW-0547">Nucleotide-binding</keyword>
<dbReference type="InterPro" id="IPR000644">
    <property type="entry name" value="CBS_dom"/>
</dbReference>
<dbReference type="InterPro" id="IPR027417">
    <property type="entry name" value="P-loop_NTPase"/>
</dbReference>
<dbReference type="GO" id="GO:0005524">
    <property type="term" value="F:ATP binding"/>
    <property type="evidence" value="ECO:0007669"/>
    <property type="project" value="UniProtKB-KW"/>
</dbReference>
<keyword evidence="3" id="KW-0805">Transcription regulation</keyword>
<dbReference type="Pfam" id="PF25601">
    <property type="entry name" value="AAA_lid_14"/>
    <property type="match status" value="1"/>
</dbReference>
<dbReference type="InterPro" id="IPR035965">
    <property type="entry name" value="PAS-like_dom_sf"/>
</dbReference>
<keyword evidence="2" id="KW-0067">ATP-binding</keyword>
<dbReference type="Gene3D" id="1.10.8.60">
    <property type="match status" value="1"/>
</dbReference>
<dbReference type="InterPro" id="IPR046342">
    <property type="entry name" value="CBS_dom_sf"/>
</dbReference>
<evidence type="ECO:0000256" key="2">
    <source>
        <dbReference type="ARBA" id="ARBA00022840"/>
    </source>
</evidence>
<evidence type="ECO:0000259" key="8">
    <source>
        <dbReference type="PROSITE" id="PS50045"/>
    </source>
</evidence>
<dbReference type="InterPro" id="IPR048106">
    <property type="entry name" value="PrdR-like"/>
</dbReference>
<dbReference type="SUPFAM" id="SSF55785">
    <property type="entry name" value="PYP-like sensor domain (PAS domain)"/>
    <property type="match status" value="1"/>
</dbReference>
<feature type="domain" description="CBS" evidence="10">
    <location>
        <begin position="14"/>
        <end position="72"/>
    </location>
</feature>
<dbReference type="RefSeq" id="WP_072967857.1">
    <property type="nucleotide sequence ID" value="NZ_FRAJ01000015.1"/>
</dbReference>
<dbReference type="Gene3D" id="3.30.450.20">
    <property type="entry name" value="PAS domain"/>
    <property type="match status" value="1"/>
</dbReference>
<dbReference type="InterPro" id="IPR002197">
    <property type="entry name" value="HTH_Fis"/>
</dbReference>
<gene>
    <name evidence="11" type="ORF">SAMN02745883_01859</name>
</gene>
<dbReference type="PANTHER" id="PTHR32071:SF57">
    <property type="entry name" value="C4-DICARBOXYLATE TRANSPORT TRANSCRIPTIONAL REGULATORY PROTEIN DCTD"/>
    <property type="match status" value="1"/>
</dbReference>
<dbReference type="PROSITE" id="PS50112">
    <property type="entry name" value="PAS"/>
    <property type="match status" value="1"/>
</dbReference>
<feature type="coiled-coil region" evidence="7">
    <location>
        <begin position="239"/>
        <end position="266"/>
    </location>
</feature>
<dbReference type="Gene3D" id="3.10.580.10">
    <property type="entry name" value="CBS-domain"/>
    <property type="match status" value="2"/>
</dbReference>
<dbReference type="AlphaFoldDB" id="A0A1M6RRR9"/>
<feature type="domain" description="CBS" evidence="10">
    <location>
        <begin position="78"/>
        <end position="133"/>
    </location>
</feature>
<dbReference type="PRINTS" id="PR01590">
    <property type="entry name" value="HTHFIS"/>
</dbReference>
<dbReference type="Gene3D" id="1.10.10.60">
    <property type="entry name" value="Homeodomain-like"/>
    <property type="match status" value="1"/>
</dbReference>
<dbReference type="FunFam" id="3.40.50.300:FF:000006">
    <property type="entry name" value="DNA-binding transcriptional regulator NtrC"/>
    <property type="match status" value="1"/>
</dbReference>
<dbReference type="SMART" id="SM00382">
    <property type="entry name" value="AAA"/>
    <property type="match status" value="1"/>
</dbReference>
<reference evidence="11 12" key="1">
    <citation type="submission" date="2016-11" db="EMBL/GenBank/DDBJ databases">
        <authorList>
            <person name="Jaros S."/>
            <person name="Januszkiewicz K."/>
            <person name="Wedrychowicz H."/>
        </authorList>
    </citation>
    <scope>NUCLEOTIDE SEQUENCE [LARGE SCALE GENOMIC DNA]</scope>
    <source>
        <strain evidence="11 12">DSM 14501</strain>
    </source>
</reference>
<dbReference type="NCBIfam" id="NF041552">
    <property type="entry name" value="TF_PrdR"/>
    <property type="match status" value="1"/>
</dbReference>
<dbReference type="InterPro" id="IPR009057">
    <property type="entry name" value="Homeodomain-like_sf"/>
</dbReference>
<dbReference type="InterPro" id="IPR002078">
    <property type="entry name" value="Sigma_54_int"/>
</dbReference>
<dbReference type="PROSITE" id="PS50045">
    <property type="entry name" value="SIGMA54_INTERACT_4"/>
    <property type="match status" value="1"/>
</dbReference>